<keyword evidence="1" id="KW-1133">Transmembrane helix</keyword>
<feature type="transmembrane region" description="Helical" evidence="1">
    <location>
        <begin position="242"/>
        <end position="259"/>
    </location>
</feature>
<evidence type="ECO:0000256" key="1">
    <source>
        <dbReference type="SAM" id="Phobius"/>
    </source>
</evidence>
<dbReference type="PANTHER" id="PTHR22911:SF103">
    <property type="entry name" value="BLR2811 PROTEIN"/>
    <property type="match status" value="1"/>
</dbReference>
<feature type="transmembrane region" description="Helical" evidence="1">
    <location>
        <begin position="126"/>
        <end position="146"/>
    </location>
</feature>
<dbReference type="GO" id="GO:0016020">
    <property type="term" value="C:membrane"/>
    <property type="evidence" value="ECO:0007669"/>
    <property type="project" value="InterPro"/>
</dbReference>
<comment type="caution">
    <text evidence="4">The sequence shown here is derived from an EMBL/GenBank/DDBJ whole genome shotgun (WGS) entry which is preliminary data.</text>
</comment>
<reference evidence="4 5" key="1">
    <citation type="submission" date="2017-04" db="EMBL/GenBank/DDBJ databases">
        <title>Unexpected and diverse lifestyles within the genus Limnohabitans.</title>
        <authorList>
            <person name="Kasalicky V."/>
            <person name="Mehrshad M."/>
            <person name="Andrei S.-A."/>
            <person name="Salcher M."/>
            <person name="Kratochvilova H."/>
            <person name="Simek K."/>
            <person name="Ghai R."/>
        </authorList>
    </citation>
    <scope>NUCLEOTIDE SEQUENCE [LARGE SCALE GENOMIC DNA]</scope>
    <source>
        <strain evidence="4 5">II-B4</strain>
    </source>
</reference>
<name>A0A315FPL3_9BURK</name>
<keyword evidence="1" id="KW-0812">Transmembrane</keyword>
<dbReference type="InterPro" id="IPR000620">
    <property type="entry name" value="EamA_dom"/>
</dbReference>
<gene>
    <name evidence="4" type="ORF">B9Z37_00745</name>
</gene>
<feature type="transmembrane region" description="Helical" evidence="1">
    <location>
        <begin position="180"/>
        <end position="202"/>
    </location>
</feature>
<organism evidence="4 5">
    <name type="scientific">Limnohabitans parvus II-B4</name>
    <dbReference type="NCBI Taxonomy" id="1293052"/>
    <lineage>
        <taxon>Bacteria</taxon>
        <taxon>Pseudomonadati</taxon>
        <taxon>Pseudomonadota</taxon>
        <taxon>Betaproteobacteria</taxon>
        <taxon>Burkholderiales</taxon>
        <taxon>Comamonadaceae</taxon>
        <taxon>Limnohabitans</taxon>
    </lineage>
</organism>
<feature type="transmembrane region" description="Helical" evidence="1">
    <location>
        <begin position="265"/>
        <end position="284"/>
    </location>
</feature>
<feature type="chain" id="PRO_5016336901" description="EamA domain-containing protein" evidence="2">
    <location>
        <begin position="21"/>
        <end position="291"/>
    </location>
</feature>
<feature type="transmembrane region" description="Helical" evidence="1">
    <location>
        <begin position="208"/>
        <end position="230"/>
    </location>
</feature>
<accession>A0A315FPL3</accession>
<protein>
    <recommendedName>
        <fullName evidence="3">EamA domain-containing protein</fullName>
    </recommendedName>
</protein>
<feature type="signal peptide" evidence="2">
    <location>
        <begin position="1"/>
        <end position="20"/>
    </location>
</feature>
<dbReference type="RefSeq" id="WP_108311163.1">
    <property type="nucleotide sequence ID" value="NZ_NESN01000001.1"/>
</dbReference>
<dbReference type="PANTHER" id="PTHR22911">
    <property type="entry name" value="ACYL-MALONYL CONDENSING ENZYME-RELATED"/>
    <property type="match status" value="1"/>
</dbReference>
<dbReference type="InterPro" id="IPR037185">
    <property type="entry name" value="EmrE-like"/>
</dbReference>
<dbReference type="AlphaFoldDB" id="A0A315FPL3"/>
<keyword evidence="5" id="KW-1185">Reference proteome</keyword>
<feature type="transmembrane region" description="Helical" evidence="1">
    <location>
        <begin position="75"/>
        <end position="92"/>
    </location>
</feature>
<sequence length="291" mass="31336">MSTAQAIRLTAILTMVAAMACLSTQDTFSKKLMLSVAPVIIIWTRYALQTGLVGVSIWRKGSPQLLRTRQWRLQLLRGALVVGGSVCGYGALQRMPVAEFTAIYCLVPLAVTFVARFVMKEHVSTVGWLCVAGGLCGALLVVRPGGHVDPTGAALALMGVVCYTCFQTLTGYLARQDSPLTIQLCTSAFGLVCLSLVLPFFWPKEMPWPNLALLLFVALAGSYGQYFTVLAFSKAPASTLSPYLYTAIGFSALGGWLMFDHLPDALAICGILMIVLFGLAAGWLNQRKAQT</sequence>
<dbReference type="OrthoDB" id="8584557at2"/>
<evidence type="ECO:0000313" key="5">
    <source>
        <dbReference type="Proteomes" id="UP000250790"/>
    </source>
</evidence>
<dbReference type="EMBL" id="NESN01000001">
    <property type="protein sequence ID" value="PUE55157.1"/>
    <property type="molecule type" value="Genomic_DNA"/>
</dbReference>
<evidence type="ECO:0000259" key="3">
    <source>
        <dbReference type="Pfam" id="PF00892"/>
    </source>
</evidence>
<proteinExistence type="predicted"/>
<feature type="transmembrane region" description="Helical" evidence="1">
    <location>
        <begin position="98"/>
        <end position="119"/>
    </location>
</feature>
<feature type="domain" description="EamA" evidence="3">
    <location>
        <begin position="151"/>
        <end position="276"/>
    </location>
</feature>
<feature type="transmembrane region" description="Helical" evidence="1">
    <location>
        <begin position="152"/>
        <end position="173"/>
    </location>
</feature>
<evidence type="ECO:0000256" key="2">
    <source>
        <dbReference type="SAM" id="SignalP"/>
    </source>
</evidence>
<dbReference type="SUPFAM" id="SSF103481">
    <property type="entry name" value="Multidrug resistance efflux transporter EmrE"/>
    <property type="match status" value="2"/>
</dbReference>
<evidence type="ECO:0000313" key="4">
    <source>
        <dbReference type="EMBL" id="PUE55157.1"/>
    </source>
</evidence>
<keyword evidence="2" id="KW-0732">Signal</keyword>
<feature type="transmembrane region" description="Helical" evidence="1">
    <location>
        <begin position="33"/>
        <end position="55"/>
    </location>
</feature>
<keyword evidence="1" id="KW-0472">Membrane</keyword>
<dbReference type="Pfam" id="PF00892">
    <property type="entry name" value="EamA"/>
    <property type="match status" value="2"/>
</dbReference>
<feature type="domain" description="EamA" evidence="3">
    <location>
        <begin position="10"/>
        <end position="142"/>
    </location>
</feature>
<dbReference type="Proteomes" id="UP000250790">
    <property type="component" value="Unassembled WGS sequence"/>
</dbReference>